<evidence type="ECO:0000256" key="4">
    <source>
        <dbReference type="ARBA" id="ARBA00022692"/>
    </source>
</evidence>
<evidence type="ECO:0000256" key="9">
    <source>
        <dbReference type="SAM" id="MobiDB-lite"/>
    </source>
</evidence>
<evidence type="ECO:0000259" key="11">
    <source>
        <dbReference type="PROSITE" id="PS50893"/>
    </source>
</evidence>
<evidence type="ECO:0000256" key="1">
    <source>
        <dbReference type="ARBA" id="ARBA00008575"/>
    </source>
</evidence>
<dbReference type="InterPro" id="IPR036640">
    <property type="entry name" value="ABC1_TM_sf"/>
</dbReference>
<keyword evidence="5" id="KW-0547">Nucleotide-binding</keyword>
<dbReference type="Pfam" id="PF06472">
    <property type="entry name" value="ABC_membrane_2"/>
    <property type="match status" value="1"/>
</dbReference>
<comment type="similarity">
    <text evidence="1">Belongs to the ABC transporter superfamily. ABCD family. Peroxisomal fatty acyl CoA transporter (TC 3.A.1.203) subfamily.</text>
</comment>
<dbReference type="InterPro" id="IPR027417">
    <property type="entry name" value="P-loop_NTPase"/>
</dbReference>
<evidence type="ECO:0000256" key="10">
    <source>
        <dbReference type="SAM" id="Phobius"/>
    </source>
</evidence>
<accession>A0A7S0ZJ57</accession>
<protein>
    <recommendedName>
        <fullName evidence="2">Probable ATP-dependent transporter ycf16</fullName>
    </recommendedName>
</protein>
<evidence type="ECO:0000256" key="8">
    <source>
        <dbReference type="ARBA" id="ARBA00023136"/>
    </source>
</evidence>
<proteinExistence type="inferred from homology"/>
<feature type="domain" description="ABC transporter" evidence="11">
    <location>
        <begin position="209"/>
        <end position="439"/>
    </location>
</feature>
<keyword evidence="7 10" id="KW-1133">Transmembrane helix</keyword>
<dbReference type="PANTHER" id="PTHR11384">
    <property type="entry name" value="ATP-BINDING CASSETTE, SUB-FAMILY D MEMBER"/>
    <property type="match status" value="1"/>
</dbReference>
<dbReference type="PROSITE" id="PS50893">
    <property type="entry name" value="ABC_TRANSPORTER_2"/>
    <property type="match status" value="1"/>
</dbReference>
<dbReference type="InterPro" id="IPR003439">
    <property type="entry name" value="ABC_transporter-like_ATP-bd"/>
</dbReference>
<reference evidence="13" key="1">
    <citation type="submission" date="2021-01" db="EMBL/GenBank/DDBJ databases">
        <authorList>
            <person name="Corre E."/>
            <person name="Pelletier E."/>
            <person name="Niang G."/>
            <person name="Scheremetjew M."/>
            <person name="Finn R."/>
            <person name="Kale V."/>
            <person name="Holt S."/>
            <person name="Cochrane G."/>
            <person name="Meng A."/>
            <person name="Brown T."/>
            <person name="Cohen L."/>
        </authorList>
    </citation>
    <scope>NUCLEOTIDE SEQUENCE</scope>
    <source>
        <strain evidence="13">CCMP3278</strain>
    </source>
</reference>
<dbReference type="InterPro" id="IPR050835">
    <property type="entry name" value="ABC_transporter_sub-D"/>
</dbReference>
<dbReference type="InterPro" id="IPR003593">
    <property type="entry name" value="AAA+_ATPase"/>
</dbReference>
<gene>
    <name evidence="13" type="ORF">TOLI1172_LOCUS7820</name>
</gene>
<dbReference type="SMART" id="SM00382">
    <property type="entry name" value="AAA"/>
    <property type="match status" value="1"/>
</dbReference>
<keyword evidence="3" id="KW-0813">Transport</keyword>
<name>A0A7S0ZJ57_9RHOD</name>
<evidence type="ECO:0000313" key="13">
    <source>
        <dbReference type="EMBL" id="CAD8823422.1"/>
    </source>
</evidence>
<feature type="domain" description="ABC transmembrane type-1" evidence="12">
    <location>
        <begin position="1"/>
        <end position="127"/>
    </location>
</feature>
<dbReference type="PANTHER" id="PTHR11384:SF59">
    <property type="entry name" value="LYSOSOMAL COBALAMIN TRANSPORTER ABCD4"/>
    <property type="match status" value="1"/>
</dbReference>
<dbReference type="AlphaFoldDB" id="A0A7S0ZJ57"/>
<dbReference type="SUPFAM" id="SSF52540">
    <property type="entry name" value="P-loop containing nucleoside triphosphate hydrolases"/>
    <property type="match status" value="1"/>
</dbReference>
<dbReference type="GO" id="GO:0016887">
    <property type="term" value="F:ATP hydrolysis activity"/>
    <property type="evidence" value="ECO:0007669"/>
    <property type="project" value="InterPro"/>
</dbReference>
<dbReference type="SUPFAM" id="SSF90123">
    <property type="entry name" value="ABC transporter transmembrane region"/>
    <property type="match status" value="1"/>
</dbReference>
<organism evidence="13">
    <name type="scientific">Timspurckia oligopyrenoides</name>
    <dbReference type="NCBI Taxonomy" id="708627"/>
    <lineage>
        <taxon>Eukaryota</taxon>
        <taxon>Rhodophyta</taxon>
        <taxon>Bangiophyceae</taxon>
        <taxon>Porphyridiales</taxon>
        <taxon>Porphyridiaceae</taxon>
        <taxon>Timspurckia</taxon>
    </lineage>
</organism>
<evidence type="ECO:0000256" key="5">
    <source>
        <dbReference type="ARBA" id="ARBA00022741"/>
    </source>
</evidence>
<evidence type="ECO:0000256" key="7">
    <source>
        <dbReference type="ARBA" id="ARBA00022989"/>
    </source>
</evidence>
<evidence type="ECO:0000259" key="12">
    <source>
        <dbReference type="PROSITE" id="PS50929"/>
    </source>
</evidence>
<keyword evidence="8 10" id="KW-0472">Membrane</keyword>
<feature type="region of interest" description="Disordered" evidence="9">
    <location>
        <begin position="161"/>
        <end position="180"/>
    </location>
</feature>
<keyword evidence="4 10" id="KW-0812">Transmembrane</keyword>
<dbReference type="CDD" id="cd03223">
    <property type="entry name" value="ABCD_peroxisomal_ALDP"/>
    <property type="match status" value="1"/>
</dbReference>
<dbReference type="EMBL" id="HBFP01010869">
    <property type="protein sequence ID" value="CAD8823422.1"/>
    <property type="molecule type" value="Transcribed_RNA"/>
</dbReference>
<dbReference type="Gene3D" id="1.20.1560.10">
    <property type="entry name" value="ABC transporter type 1, transmembrane domain"/>
    <property type="match status" value="1"/>
</dbReference>
<evidence type="ECO:0000256" key="3">
    <source>
        <dbReference type="ARBA" id="ARBA00022448"/>
    </source>
</evidence>
<feature type="transmembrane region" description="Helical" evidence="10">
    <location>
        <begin position="74"/>
        <end position="92"/>
    </location>
</feature>
<evidence type="ECO:0000256" key="2">
    <source>
        <dbReference type="ARBA" id="ARBA00014334"/>
    </source>
</evidence>
<dbReference type="GO" id="GO:0005524">
    <property type="term" value="F:ATP binding"/>
    <property type="evidence" value="ECO:0007669"/>
    <property type="project" value="UniProtKB-KW"/>
</dbReference>
<dbReference type="Pfam" id="PF00005">
    <property type="entry name" value="ABC_tran"/>
    <property type="match status" value="1"/>
</dbReference>
<dbReference type="InterPro" id="IPR011527">
    <property type="entry name" value="ABC1_TM_dom"/>
</dbReference>
<dbReference type="PROSITE" id="PS50929">
    <property type="entry name" value="ABC_TM1F"/>
    <property type="match status" value="1"/>
</dbReference>
<dbReference type="GO" id="GO:0140359">
    <property type="term" value="F:ABC-type transporter activity"/>
    <property type="evidence" value="ECO:0007669"/>
    <property type="project" value="InterPro"/>
</dbReference>
<sequence>MIGKRLIHLNFVQLQREADFRFGLVRVRENAESIAFYRGESQEKLAVSNCFQLVIENFYELLIWTRNLDMFTTFYNYLIQIMPIFLVAPIYFSGAIQLGALNQAWSAFNHVLSDLSWIIDSFDQLSSFSAGIDRLGEFVEEIESKLDDSERVFMSASDFDQVSKQQNQHDGLDTAEDSDLEDESFMNVSNSSSVIELKEGLSQETPLIIDSLNLYTPDTTRRMLIHNISIKIANGQRLMLVGPSGSGKSSLLRAIAGLWNVGSGTVSVTSYSKAMFLPQKPFCTVGSLRAQLIYPSTVSEVDVELVTDSKLNGILDQVGLTGLVDRFDGFESVRDWSDVLSTGEQQRLAFGRLMFSYSSGRIDFALLDEATAALDSNSEKKVYQLLQSTNMSYISVGHRFSLLEYHSKLLRLHGDTQWQLEEITDERRAQAAAVAQLQA</sequence>
<dbReference type="GO" id="GO:0016020">
    <property type="term" value="C:membrane"/>
    <property type="evidence" value="ECO:0007669"/>
    <property type="project" value="InterPro"/>
</dbReference>
<dbReference type="Gene3D" id="3.40.50.300">
    <property type="entry name" value="P-loop containing nucleotide triphosphate hydrolases"/>
    <property type="match status" value="1"/>
</dbReference>
<keyword evidence="6" id="KW-0067">ATP-binding</keyword>
<evidence type="ECO:0000256" key="6">
    <source>
        <dbReference type="ARBA" id="ARBA00022840"/>
    </source>
</evidence>